<dbReference type="HOGENOM" id="CLU_1288602_0_0_1"/>
<accession>F2TTI9</accession>
<dbReference type="Proteomes" id="UP000007802">
    <property type="component" value="Unassembled WGS sequence"/>
</dbReference>
<feature type="region of interest" description="Disordered" evidence="1">
    <location>
        <begin position="14"/>
        <end position="33"/>
    </location>
</feature>
<gene>
    <name evidence="2" type="ORF">BDDG_09497</name>
</gene>
<feature type="compositionally biased region" description="Polar residues" evidence="1">
    <location>
        <begin position="81"/>
        <end position="90"/>
    </location>
</feature>
<sequence length="203" mass="22457">MANAVTLAAFLQNGPPHVRINAPPNPGPNTTNTDYSWEDIHSLNAWPEFTLQHITNRYHQLLDTTSLPSEPITSPGPILGNQPQGPQGLTRVSYNEGEDTRILDSYKPDAAFFDEIMPATTSWNRAPGEVKPSWKWASNLRNSPLPAGLPVRRRDDDDNLDLAQPIPWNARGSPGNEQLTVMLVLWYLGMLAAQNNGPGSWNI</sequence>
<organism evidence="2">
    <name type="scientific">Ajellomyces dermatitidis (strain ATCC 18188 / CBS 674.68)</name>
    <name type="common">Blastomyces dermatitidis</name>
    <dbReference type="NCBI Taxonomy" id="653446"/>
    <lineage>
        <taxon>Eukaryota</taxon>
        <taxon>Fungi</taxon>
        <taxon>Dikarya</taxon>
        <taxon>Ascomycota</taxon>
        <taxon>Pezizomycotina</taxon>
        <taxon>Eurotiomycetes</taxon>
        <taxon>Eurotiomycetidae</taxon>
        <taxon>Onygenales</taxon>
        <taxon>Ajellomycetaceae</taxon>
        <taxon>Blastomyces</taxon>
    </lineage>
</organism>
<dbReference type="AlphaFoldDB" id="F2TTI9"/>
<reference evidence="2" key="1">
    <citation type="submission" date="2010-03" db="EMBL/GenBank/DDBJ databases">
        <title>Annotation of Blastomyces dermatitidis strain ATCC 18188.</title>
        <authorList>
            <consortium name="The Broad Institute Genome Sequencing Platform"/>
            <consortium name="Broad Institute Genome Sequencing Center for Infectious Disease."/>
            <person name="Cuomo C."/>
            <person name="Klein B."/>
            <person name="Sullivan T."/>
            <person name="Heitman J."/>
            <person name="Young S."/>
            <person name="Zeng Q."/>
            <person name="Gargeya S."/>
            <person name="Alvarado L."/>
            <person name="Berlin A.M."/>
            <person name="Chapman S.B."/>
            <person name="Chen Z."/>
            <person name="Freedman E."/>
            <person name="Gellesch M."/>
            <person name="Goldberg J."/>
            <person name="Griggs A."/>
            <person name="Gujja S."/>
            <person name="Heilman E."/>
            <person name="Heiman D."/>
            <person name="Howarth C."/>
            <person name="Mehta T."/>
            <person name="Neiman D."/>
            <person name="Pearson M."/>
            <person name="Roberts A."/>
            <person name="Saif S."/>
            <person name="Shea T."/>
            <person name="Shenoy N."/>
            <person name="Sisk P."/>
            <person name="Stolte C."/>
            <person name="Sykes S."/>
            <person name="White J."/>
            <person name="Yandava C."/>
            <person name="Haas B."/>
            <person name="Nusbaum C."/>
            <person name="Birren B."/>
        </authorList>
    </citation>
    <scope>NUCLEOTIDE SEQUENCE [LARGE SCALE GENOMIC DNA]</scope>
    <source>
        <strain evidence="2">ATCC 18188</strain>
    </source>
</reference>
<proteinExistence type="predicted"/>
<feature type="region of interest" description="Disordered" evidence="1">
    <location>
        <begin position="68"/>
        <end position="90"/>
    </location>
</feature>
<dbReference type="EMBL" id="GG749565">
    <property type="protein sequence ID" value="EGE86552.2"/>
    <property type="molecule type" value="Genomic_DNA"/>
</dbReference>
<name>F2TTI9_AJEDA</name>
<protein>
    <submittedName>
        <fullName evidence="2">Uncharacterized protein</fullName>
    </submittedName>
</protein>
<evidence type="ECO:0000313" key="2">
    <source>
        <dbReference type="EMBL" id="EGE86552.2"/>
    </source>
</evidence>
<evidence type="ECO:0000256" key="1">
    <source>
        <dbReference type="SAM" id="MobiDB-lite"/>
    </source>
</evidence>
<dbReference type="OrthoDB" id="4186415at2759"/>